<accession>A0A9W4HEA1</accession>
<feature type="region of interest" description="Disordered" evidence="6">
    <location>
        <begin position="1"/>
        <end position="93"/>
    </location>
</feature>
<dbReference type="PROSITE" id="PS00028">
    <property type="entry name" value="ZINC_FINGER_C2H2_1"/>
    <property type="match status" value="1"/>
</dbReference>
<keyword evidence="5" id="KW-0479">Metal-binding</keyword>
<dbReference type="OrthoDB" id="3838338at2759"/>
<comment type="pathway">
    <text evidence="2">Protein modification; protein ubiquitination.</text>
</comment>
<evidence type="ECO:0000256" key="3">
    <source>
        <dbReference type="ARBA" id="ARBA00012483"/>
    </source>
</evidence>
<dbReference type="Proteomes" id="UP001153461">
    <property type="component" value="Unassembled WGS sequence"/>
</dbReference>
<dbReference type="PROSITE" id="PS50089">
    <property type="entry name" value="ZF_RING_2"/>
    <property type="match status" value="1"/>
</dbReference>
<evidence type="ECO:0000256" key="1">
    <source>
        <dbReference type="ARBA" id="ARBA00000900"/>
    </source>
</evidence>
<dbReference type="GO" id="GO:0008270">
    <property type="term" value="F:zinc ion binding"/>
    <property type="evidence" value="ECO:0007669"/>
    <property type="project" value="UniProtKB-KW"/>
</dbReference>
<sequence>MADNQASNPVSSSQGRGGRRRGRGGAAASGRADSQPNTGDGEKRPKPRTRGGGRGAGAGDVGRQTRNTDQTNQPNTQPSKAMTPAATKPVEAATDDADDGEVCFICASAVEHTSVSPCNHRTCHICALRLRALYKNKACAHCRTESNYVIFTDDPARRYEEFNKKDFARTDENLGIEYQSDEIFGDTVLLLRYNCPDEDCDVACLGWPDLHRHVKSKHSKVMWYVDIIPCPIIEPAADCIVRIVTFVLVTRRSLPMSMNYSPWRNCVSTKGPVMTSLEL</sequence>
<comment type="caution">
    <text evidence="8">The sequence shown here is derived from an EMBL/GenBank/DDBJ whole genome shotgun (WGS) entry which is preliminary data.</text>
</comment>
<gene>
    <name evidence="8" type="ORF">PNAL_LOCUS1370</name>
</gene>
<comment type="similarity">
    <text evidence="4">Belongs to the ZNF598/HEL2 family.</text>
</comment>
<feature type="compositionally biased region" description="Polar residues" evidence="6">
    <location>
        <begin position="1"/>
        <end position="10"/>
    </location>
</feature>
<evidence type="ECO:0000256" key="2">
    <source>
        <dbReference type="ARBA" id="ARBA00004906"/>
    </source>
</evidence>
<dbReference type="EC" id="2.3.2.27" evidence="3"/>
<feature type="domain" description="RING-type" evidence="7">
    <location>
        <begin position="103"/>
        <end position="143"/>
    </location>
</feature>
<dbReference type="GO" id="GO:0043022">
    <property type="term" value="F:ribosome binding"/>
    <property type="evidence" value="ECO:0007669"/>
    <property type="project" value="TreeGrafter"/>
</dbReference>
<comment type="catalytic activity">
    <reaction evidence="1">
        <text>S-ubiquitinyl-[E2 ubiquitin-conjugating enzyme]-L-cysteine + [acceptor protein]-L-lysine = [E2 ubiquitin-conjugating enzyme]-L-cysteine + N(6)-ubiquitinyl-[acceptor protein]-L-lysine.</text>
        <dbReference type="EC" id="2.3.2.27"/>
    </reaction>
</comment>
<dbReference type="Pfam" id="PF25447">
    <property type="entry name" value="RING_ZNF598"/>
    <property type="match status" value="1"/>
</dbReference>
<dbReference type="CDD" id="cd16615">
    <property type="entry name" value="RING-HC_ZNF598"/>
    <property type="match status" value="1"/>
</dbReference>
<dbReference type="PANTHER" id="PTHR22938">
    <property type="entry name" value="ZINC FINGER PROTEIN 598"/>
    <property type="match status" value="1"/>
</dbReference>
<evidence type="ECO:0000256" key="5">
    <source>
        <dbReference type="PROSITE-ProRule" id="PRU00175"/>
    </source>
</evidence>
<evidence type="ECO:0000256" key="6">
    <source>
        <dbReference type="SAM" id="MobiDB-lite"/>
    </source>
</evidence>
<dbReference type="InterPro" id="IPR013083">
    <property type="entry name" value="Znf_RING/FYVE/PHD"/>
</dbReference>
<dbReference type="SUPFAM" id="SSF57850">
    <property type="entry name" value="RING/U-box"/>
    <property type="match status" value="1"/>
</dbReference>
<dbReference type="InterPro" id="IPR013087">
    <property type="entry name" value="Znf_C2H2_type"/>
</dbReference>
<dbReference type="PANTHER" id="PTHR22938:SF0">
    <property type="entry name" value="E3 UBIQUITIN-PROTEIN LIGASE ZNF598"/>
    <property type="match status" value="1"/>
</dbReference>
<name>A0A9W4HEA1_PENNA</name>
<feature type="compositionally biased region" description="Polar residues" evidence="6">
    <location>
        <begin position="64"/>
        <end position="80"/>
    </location>
</feature>
<evidence type="ECO:0000256" key="4">
    <source>
        <dbReference type="ARBA" id="ARBA00035113"/>
    </source>
</evidence>
<keyword evidence="5" id="KW-0863">Zinc-finger</keyword>
<dbReference type="InterPro" id="IPR001841">
    <property type="entry name" value="Znf_RING"/>
</dbReference>
<dbReference type="InterPro" id="IPR044288">
    <property type="entry name" value="ZNF598/HEL2"/>
</dbReference>
<evidence type="ECO:0000259" key="7">
    <source>
        <dbReference type="PROSITE" id="PS50089"/>
    </source>
</evidence>
<reference evidence="8" key="1">
    <citation type="submission" date="2021-07" db="EMBL/GenBank/DDBJ databases">
        <authorList>
            <person name="Branca A.L. A."/>
        </authorList>
    </citation>
    <scope>NUCLEOTIDE SEQUENCE</scope>
</reference>
<protein>
    <recommendedName>
        <fullName evidence="3">RING-type E3 ubiquitin transferase</fullName>
        <ecNumber evidence="3">2.3.2.27</ecNumber>
    </recommendedName>
</protein>
<evidence type="ECO:0000313" key="9">
    <source>
        <dbReference type="Proteomes" id="UP001153461"/>
    </source>
</evidence>
<organism evidence="8 9">
    <name type="scientific">Penicillium nalgiovense</name>
    <dbReference type="NCBI Taxonomy" id="60175"/>
    <lineage>
        <taxon>Eukaryota</taxon>
        <taxon>Fungi</taxon>
        <taxon>Dikarya</taxon>
        <taxon>Ascomycota</taxon>
        <taxon>Pezizomycotina</taxon>
        <taxon>Eurotiomycetes</taxon>
        <taxon>Eurotiomycetidae</taxon>
        <taxon>Eurotiales</taxon>
        <taxon>Aspergillaceae</taxon>
        <taxon>Penicillium</taxon>
    </lineage>
</organism>
<dbReference type="Gene3D" id="3.30.40.10">
    <property type="entry name" value="Zinc/RING finger domain, C3HC4 (zinc finger)"/>
    <property type="match status" value="1"/>
</dbReference>
<dbReference type="InterPro" id="IPR041888">
    <property type="entry name" value="RING-HC_ZNF598/HEL2"/>
</dbReference>
<dbReference type="EMBL" id="CAJVNV010000037">
    <property type="protein sequence ID" value="CAG7982997.1"/>
    <property type="molecule type" value="Genomic_DNA"/>
</dbReference>
<dbReference type="GO" id="GO:0072344">
    <property type="term" value="P:rescue of stalled ribosome"/>
    <property type="evidence" value="ECO:0007669"/>
    <property type="project" value="InterPro"/>
</dbReference>
<evidence type="ECO:0000313" key="8">
    <source>
        <dbReference type="EMBL" id="CAG7982997.1"/>
    </source>
</evidence>
<dbReference type="GO" id="GO:0061630">
    <property type="term" value="F:ubiquitin protein ligase activity"/>
    <property type="evidence" value="ECO:0007669"/>
    <property type="project" value="UniProtKB-EC"/>
</dbReference>
<dbReference type="GO" id="GO:0016567">
    <property type="term" value="P:protein ubiquitination"/>
    <property type="evidence" value="ECO:0007669"/>
    <property type="project" value="TreeGrafter"/>
</dbReference>
<dbReference type="AlphaFoldDB" id="A0A9W4HEA1"/>
<proteinExistence type="inferred from homology"/>
<keyword evidence="5" id="KW-0862">Zinc</keyword>